<comment type="catalytic activity">
    <reaction evidence="9">
        <text>a thioglucoside + H2O = a sugar + a thiol.</text>
        <dbReference type="EC" id="3.2.1.147"/>
    </reaction>
</comment>
<dbReference type="eggNOG" id="KOG0626">
    <property type="taxonomic scope" value="Eukaryota"/>
</dbReference>
<dbReference type="GO" id="GO:0009651">
    <property type="term" value="P:response to salt stress"/>
    <property type="evidence" value="ECO:0007669"/>
    <property type="project" value="TreeGrafter"/>
</dbReference>
<evidence type="ECO:0000256" key="10">
    <source>
        <dbReference type="SAM" id="SignalP"/>
    </source>
</evidence>
<evidence type="ECO:0000256" key="7">
    <source>
        <dbReference type="ARBA" id="ARBA00032643"/>
    </source>
</evidence>
<dbReference type="InterPro" id="IPR017853">
    <property type="entry name" value="GH"/>
</dbReference>
<dbReference type="GO" id="GO:0008422">
    <property type="term" value="F:beta-glucosidase activity"/>
    <property type="evidence" value="ECO:0007669"/>
    <property type="project" value="TreeGrafter"/>
</dbReference>
<keyword evidence="10" id="KW-0732">Signal</keyword>
<reference evidence="11" key="2">
    <citation type="submission" date="2015-03" db="UniProtKB">
        <authorList>
            <consortium name="EnsemblPlants"/>
        </authorList>
    </citation>
    <scope>IDENTIFICATION</scope>
</reference>
<feature type="signal peptide" evidence="10">
    <location>
        <begin position="1"/>
        <end position="21"/>
    </location>
</feature>
<comment type="function">
    <text evidence="1">Degradation of glucosinolates (glucose residue linked by a thioglucoside bound to an amino acid derivative) to glucose, sulfate and any of the products: thiocyanates, isothiocyanates, nitriles, epithionitriles or oxazolidine-2-thiones.</text>
</comment>
<dbReference type="EC" id="3.2.1.147" evidence="4"/>
<dbReference type="EnsemblPlants" id="Bo4g023800.1">
    <property type="protein sequence ID" value="Bo4g023800.1"/>
    <property type="gene ID" value="Bo4g023800"/>
</dbReference>
<keyword evidence="6" id="KW-0378">Hydrolase</keyword>
<dbReference type="GO" id="GO:0019137">
    <property type="term" value="F:thioglucosidase activity"/>
    <property type="evidence" value="ECO:0007669"/>
    <property type="project" value="UniProtKB-EC"/>
</dbReference>
<dbReference type="GO" id="GO:0005773">
    <property type="term" value="C:vacuole"/>
    <property type="evidence" value="ECO:0007669"/>
    <property type="project" value="UniProtKB-SubCell"/>
</dbReference>
<dbReference type="PROSITE" id="PS00653">
    <property type="entry name" value="GLYCOSYL_HYDROL_F1_2"/>
    <property type="match status" value="3"/>
</dbReference>
<name>A0A0D3BPV2_BRAOL</name>
<evidence type="ECO:0000256" key="3">
    <source>
        <dbReference type="ARBA" id="ARBA00010838"/>
    </source>
</evidence>
<protein>
    <recommendedName>
        <fullName evidence="4">thioglucosidase</fullName>
        <ecNumber evidence="4">3.2.1.147</ecNumber>
    </recommendedName>
    <alternativeName>
        <fullName evidence="7">Sinigrinase</fullName>
    </alternativeName>
    <alternativeName>
        <fullName evidence="8">Thioglucosidase</fullName>
    </alternativeName>
</protein>
<dbReference type="Proteomes" id="UP000032141">
    <property type="component" value="Chromosome C4"/>
</dbReference>
<keyword evidence="12" id="KW-1185">Reference proteome</keyword>
<dbReference type="InterPro" id="IPR001360">
    <property type="entry name" value="Glyco_hydro_1"/>
</dbReference>
<dbReference type="FunFam" id="3.20.20.80:FF:000022">
    <property type="entry name" value="Beta-glucosidase 11"/>
    <property type="match status" value="3"/>
</dbReference>
<dbReference type="HOGENOM" id="CLU_001859_2_5_1"/>
<evidence type="ECO:0000256" key="9">
    <source>
        <dbReference type="ARBA" id="ARBA00034026"/>
    </source>
</evidence>
<keyword evidence="5" id="KW-0926">Vacuole</keyword>
<dbReference type="PANTHER" id="PTHR10353">
    <property type="entry name" value="GLYCOSYL HYDROLASE"/>
    <property type="match status" value="1"/>
</dbReference>
<dbReference type="Pfam" id="PF00232">
    <property type="entry name" value="Glyco_hydro_1"/>
    <property type="match status" value="4"/>
</dbReference>
<dbReference type="Gene3D" id="3.20.20.80">
    <property type="entry name" value="Glycosidases"/>
    <property type="match status" value="4"/>
</dbReference>
<organism evidence="11 12">
    <name type="scientific">Brassica oleracea var. oleracea</name>
    <dbReference type="NCBI Taxonomy" id="109376"/>
    <lineage>
        <taxon>Eukaryota</taxon>
        <taxon>Viridiplantae</taxon>
        <taxon>Streptophyta</taxon>
        <taxon>Embryophyta</taxon>
        <taxon>Tracheophyta</taxon>
        <taxon>Spermatophyta</taxon>
        <taxon>Magnoliopsida</taxon>
        <taxon>eudicotyledons</taxon>
        <taxon>Gunneridae</taxon>
        <taxon>Pentapetalae</taxon>
        <taxon>rosids</taxon>
        <taxon>malvids</taxon>
        <taxon>Brassicales</taxon>
        <taxon>Brassicaceae</taxon>
        <taxon>Brassiceae</taxon>
        <taxon>Brassica</taxon>
    </lineage>
</organism>
<evidence type="ECO:0000256" key="8">
    <source>
        <dbReference type="ARBA" id="ARBA00032797"/>
    </source>
</evidence>
<dbReference type="SUPFAM" id="SSF51445">
    <property type="entry name" value="(Trans)glycosidases"/>
    <property type="match status" value="3"/>
</dbReference>
<feature type="chain" id="PRO_5002273224" description="thioglucosidase" evidence="10">
    <location>
        <begin position="22"/>
        <end position="1584"/>
    </location>
</feature>
<dbReference type="PANTHER" id="PTHR10353:SF279">
    <property type="entry name" value="THIOGLUCOSIDASE"/>
    <property type="match status" value="1"/>
</dbReference>
<dbReference type="PRINTS" id="PR00131">
    <property type="entry name" value="GLHYDRLASE1"/>
</dbReference>
<dbReference type="InterPro" id="IPR033132">
    <property type="entry name" value="GH_1_N_CS"/>
</dbReference>
<accession>A0A0D3BPV2</accession>
<comment type="subcellular location">
    <subcellularLocation>
        <location evidence="2">Vacuole</location>
    </subcellularLocation>
</comment>
<evidence type="ECO:0000256" key="2">
    <source>
        <dbReference type="ARBA" id="ARBA00004116"/>
    </source>
</evidence>
<dbReference type="GO" id="GO:0005975">
    <property type="term" value="P:carbohydrate metabolic process"/>
    <property type="evidence" value="ECO:0007669"/>
    <property type="project" value="InterPro"/>
</dbReference>
<proteinExistence type="inferred from homology"/>
<dbReference type="OMA" id="AHWAEPK"/>
<evidence type="ECO:0000313" key="12">
    <source>
        <dbReference type="Proteomes" id="UP000032141"/>
    </source>
</evidence>
<dbReference type="GO" id="GO:0019762">
    <property type="term" value="P:glucosinolate catabolic process"/>
    <property type="evidence" value="ECO:0007669"/>
    <property type="project" value="TreeGrafter"/>
</dbReference>
<evidence type="ECO:0000256" key="5">
    <source>
        <dbReference type="ARBA" id="ARBA00022554"/>
    </source>
</evidence>
<dbReference type="PROSITE" id="PS51257">
    <property type="entry name" value="PROKAR_LIPOPROTEIN"/>
    <property type="match status" value="1"/>
</dbReference>
<evidence type="ECO:0000256" key="1">
    <source>
        <dbReference type="ARBA" id="ARBA00003014"/>
    </source>
</evidence>
<evidence type="ECO:0000256" key="6">
    <source>
        <dbReference type="ARBA" id="ARBA00022801"/>
    </source>
</evidence>
<sequence>MAIKLALVVTLFLMSCAVSKGRSLGFSTKQLDRYSFPPNFSFGVGSSAYQYEGAVAEGGRTQSIWDNFTHAYPERTNMDNGDIAVDFYHRYKDDIKLIKEMNMDTFRFSISWSRILPSGKLSDGVNNEGIQFYKNFIDEILKNGIKPFVTIYHWDIPQALDDEYGGFLSPRIIDDFRNFARVCFQEFGDKVDMWLTFNEPYIYSVAGYDKGNKAVGRCSKWVNSLCVAGDSSTEPYVVSHHLLLAHAAAVEEFRNCDKISQDGKIGIVLSPFWVEPYDVNSHADKEAVERALDYYLGWHLDPLIFGDYPKAIKRNAGKRLPSFTRKQTEMIRNSFDFIGINYYSARYVTRQLQSDPSRLRFTTDQHVEYKGYDDYDVGTVPREQLLKDTKRIEYHEKHLQELHKAITEDGCDVRGYSAWSLLDNFEWEHGYTMRFGLYYVDYADDLKRYAKDSAKWFKKFLERKEQATPLDLFNSIKKWCLQRTYPTSMSKGRASFPKGFLFGTASSSYQYEGAVTEGERGQSMWDHFSNRFPHRISDHSHGNVAVDFFHRYKEDIKRMKDINMDSFRLSIAWPRVIPYGKRERGVSEEGIKFYNDVIDELLANEITPLVTIFHWDTPQDLEDEYGGFLSEQIIDDFRDYASLCFERFGDRVSLWCTLNEPWVYSVAGYDTGRKAPGRCSKYVNGASVAGMSGYEAYIVSHNMLLAHAEAVQVFRKCDHIKNGQIGIAHNPLWYEPYDPSDPDDVEGCNRAMDFMIGWHHHPTAYGDYPDTMKKSVGDRLPSFTPEQSKKLIGSCDYVGINYYSSLFVKSIKHVDPTQPTWRTDQGVDWMKTNIDGKQIAKQGGSEWSFTYPTGLRNVLKYMKKNYDNPRILITENGYGEVADQSQSLFMYNPSIDTERLEYIEGHIHAIHQAIHEDGVRVEGYYVWSLLDNFEWNSGYGVRYGLYYIDYKDGLRRYPKMSALWLKEFLKFDQEDESSSSSAESKKEEKKESYGKQLLHSVQDSGALPAVLGSLFVVTATVGTSLGSSAPTEGMLNPLWPGLEIVMADTSAEVSLPPDREARFDVELFMEWNEILLLGRKSCDQKKSFVRADFPQGFLFGTASSAYQYEGAVKEGSRGESMWDAFARKYPERNCRSNADETVDFYHRYKEYIQSMKDINMDAFRFSISWVRILPYGKLSKGVNKEGIRFYNELIDELLANGITPLATLFHWDTPQALEEEYGGFLNENIVVDFRDFATICFEEFGDRVKLWLTINEPWVYSVGGYDAGRKAPGRASKYMNDAAIAGKSGHEAYIVSHNLLLAHAEAVEAFRSCRICKDGNIGMAHCPLWYEPYDLACVEDNEAAERAMEFMFGWHMNPTVYGDYPEVMKKIVGKRLPSFTESQSRKLKGSFDFIGINYYSSVYAKNVAEVDPDKPFWRADQHVEWKKQNKAGKAIGAQGGVDWNLMYPQGLRKVLNYAKNKYGNPKFIITENGHCDAYEKKKPKICELMDMKRTYYHKKHISNLHKAIYEDGVQVGGYFAWSLLDNCEWNCGYEVRYGLFYVDYENGLERYPKMSAMWFKEFLKKRDEDMVKKSQAKRVKVSEF</sequence>
<evidence type="ECO:0000256" key="4">
    <source>
        <dbReference type="ARBA" id="ARBA00012250"/>
    </source>
</evidence>
<comment type="similarity">
    <text evidence="3">Belongs to the glycosyl hydrolase 1 family.</text>
</comment>
<evidence type="ECO:0000313" key="11">
    <source>
        <dbReference type="EnsemblPlants" id="Bo4g023800.1"/>
    </source>
</evidence>
<reference evidence="11 12" key="1">
    <citation type="journal article" date="2014" name="Genome Biol.">
        <title>Transcriptome and methylome profiling reveals relics of genome dominance in the mesopolyploid Brassica oleracea.</title>
        <authorList>
            <person name="Parkin I.A."/>
            <person name="Koh C."/>
            <person name="Tang H."/>
            <person name="Robinson S.J."/>
            <person name="Kagale S."/>
            <person name="Clarke W.E."/>
            <person name="Town C.D."/>
            <person name="Nixon J."/>
            <person name="Krishnakumar V."/>
            <person name="Bidwell S.L."/>
            <person name="Denoeud F."/>
            <person name="Belcram H."/>
            <person name="Links M.G."/>
            <person name="Just J."/>
            <person name="Clarke C."/>
            <person name="Bender T."/>
            <person name="Huebert T."/>
            <person name="Mason A.S."/>
            <person name="Pires J.C."/>
            <person name="Barker G."/>
            <person name="Moore J."/>
            <person name="Walley P.G."/>
            <person name="Manoli S."/>
            <person name="Batley J."/>
            <person name="Edwards D."/>
            <person name="Nelson M.N."/>
            <person name="Wang X."/>
            <person name="Paterson A.H."/>
            <person name="King G."/>
            <person name="Bancroft I."/>
            <person name="Chalhoub B."/>
            <person name="Sharpe A.G."/>
        </authorList>
    </citation>
    <scope>NUCLEOTIDE SEQUENCE</scope>
    <source>
        <strain evidence="11 12">cv. TO1000</strain>
    </source>
</reference>
<dbReference type="STRING" id="109376.A0A0D3BPV2"/>
<dbReference type="Gramene" id="Bo4g023800.1">
    <property type="protein sequence ID" value="Bo4g023800.1"/>
    <property type="gene ID" value="Bo4g023800"/>
</dbReference>